<dbReference type="Proteomes" id="UP000063434">
    <property type="component" value="Unassembled WGS sequence"/>
</dbReference>
<proteinExistence type="predicted"/>
<accession>A0A120FZ46</accession>
<gene>
    <name evidence="1" type="ORF">PFL603g_02983</name>
</gene>
<comment type="caution">
    <text evidence="1">The sequence shown here is derived from an EMBL/GenBank/DDBJ whole genome shotgun (WGS) entry which is preliminary data.</text>
</comment>
<evidence type="ECO:0000313" key="1">
    <source>
        <dbReference type="EMBL" id="KWV74069.1"/>
    </source>
</evidence>
<sequence length="181" mass="19441">MLIFSSAAANLSSASALPAISRSFICTKPAIFSRARRSMRSVSTSSSTRIEHWCWYISSGVGQPSQSSVSMSTFIAGISIAVCTYSNRGLNAPRFEPTSCRRKWGAGNWRATSGWGSDVLQTVCRMVCTWRAPSSPHLACGLNGSFFLRPCGPLNTAPAGGLLRLVGWSKACGTLHRGVFR</sequence>
<dbReference type="AlphaFoldDB" id="A0A120FZ46"/>
<organism evidence="1 2">
    <name type="scientific">Pseudomonas fluorescens</name>
    <dbReference type="NCBI Taxonomy" id="294"/>
    <lineage>
        <taxon>Bacteria</taxon>
        <taxon>Pseudomonadati</taxon>
        <taxon>Pseudomonadota</taxon>
        <taxon>Gammaproteobacteria</taxon>
        <taxon>Pseudomonadales</taxon>
        <taxon>Pseudomonadaceae</taxon>
        <taxon>Pseudomonas</taxon>
    </lineage>
</organism>
<protein>
    <submittedName>
        <fullName evidence="1">Uncharacterized protein</fullName>
    </submittedName>
</protein>
<name>A0A120FZ46_PSEFL</name>
<evidence type="ECO:0000313" key="2">
    <source>
        <dbReference type="Proteomes" id="UP000063434"/>
    </source>
</evidence>
<reference evidence="1 2" key="1">
    <citation type="submission" date="2015-05" db="EMBL/GenBank/DDBJ databases">
        <title>A genomic and transcriptomic approach to investigate the blue pigment phenotype in Pseudomonas fluorescens.</title>
        <authorList>
            <person name="Andreani N.A."/>
            <person name="Cardazzo B."/>
        </authorList>
    </citation>
    <scope>NUCLEOTIDE SEQUENCE [LARGE SCALE GENOMIC DNA]</scope>
    <source>
        <strain evidence="1 2">Ps_40</strain>
    </source>
</reference>
<dbReference type="EMBL" id="LCYC01000041">
    <property type="protein sequence ID" value="KWV74069.1"/>
    <property type="molecule type" value="Genomic_DNA"/>
</dbReference>
<dbReference type="PATRIC" id="fig|294.195.peg.3192"/>